<feature type="transmembrane region" description="Helical" evidence="8">
    <location>
        <begin position="560"/>
        <end position="579"/>
    </location>
</feature>
<evidence type="ECO:0000256" key="2">
    <source>
        <dbReference type="ARBA" id="ARBA00008017"/>
    </source>
</evidence>
<evidence type="ECO:0000256" key="9">
    <source>
        <dbReference type="SAM" id="SignalP"/>
    </source>
</evidence>
<feature type="domain" description="Mechanosensitive ion channel MscS C-terminal" evidence="11">
    <location>
        <begin position="889"/>
        <end position="970"/>
    </location>
</feature>
<evidence type="ECO:0000256" key="8">
    <source>
        <dbReference type="SAM" id="Phobius"/>
    </source>
</evidence>
<keyword evidence="3" id="KW-1003">Cell membrane</keyword>
<feature type="transmembrane region" description="Helical" evidence="8">
    <location>
        <begin position="489"/>
        <end position="512"/>
    </location>
</feature>
<sequence length="987" mass="110090">MHNLLTARLFACLILLAASVFAIAQDEERERIARAEADISQELLQIDGDILRDRERLRSAESALTNSITPSILEDARLDLASLRSRESGLKTRLKARRNKLSQLDADIADIESSGSASPDEDSLRQQHLQEMYAQRELLHSLIDRLERLNDRFQTRVALARQRLNLLQARFELPDLDATRKKPSRESLALQDKVDSLLSTASTARRDATQLTGDLPADRAKRRLLELTALASEERAEFYQLKIVRLQAERMLQSLAIFSGSQATPVRVIEKALANIEKLRDGLTDQQQLIKQKHEQFKDQGKIIRQQGEIASGADSTFQQRLGLINDLIDLAEQDDKAASNLIAKLDEVKNIYRNDLAGNASAELLILRELPSDGQAWRQLGRNMLSLPLRVGVALKQAFINTGKAYSRSDDGIKGLCILALLGLVFAGIQGRRVLAKQLQQVQARADSEEAAAWVPLAIIHRNLLGILPPIFVVIVGSLLNIRESDLILLLTPLLIFPVVKLALDFINNLLDHYTPELSRDKTAVLLMETRWVIVLSALLSGVLVIAHTVALSPTVIDAIDRLSMLCLLFITVPLLHLRRLLLEGVAGTLESKMLRSFTLLVPLLLLVCAITGLFGYVNLAQAVAKRLGWLFVVAVGLHFVRNILRASFKAIGRWFDRRDNESASYWRQYILGPLYRIAVLLSVVLGAQLLFSLYEWNMQTPVVRYIPLALDTTLFMAGTTAIKVKTFALALLVLFVAIWGAGWSKQVSYRWVYTGVSDQGIRNSLSTFTQYFVVVLGLVLAMKIIGLDLTALTVFAGALGVGIGFGMQQIVVNFISGILLLVERPLATTDLVNVDKYEGEVTRIGIRSLTVKTFDNQEVIIPNSAVITKPFTNWTRGDDVMRTILMVGISYDDDPHQAVSLIKALLIDHPAVLEEPSPKVLLWEYGDSALMIRVQFHSRIRGDVGKADLRSQLLFAIWDAFKEAGITIPYPQQDVHLRNYPPKLE</sequence>
<organism evidence="13 14">
    <name type="scientific">Zhongshania aliphaticivorans</name>
    <dbReference type="NCBI Taxonomy" id="1470434"/>
    <lineage>
        <taxon>Bacteria</taxon>
        <taxon>Pseudomonadati</taxon>
        <taxon>Pseudomonadota</taxon>
        <taxon>Gammaproteobacteria</taxon>
        <taxon>Cellvibrionales</taxon>
        <taxon>Spongiibacteraceae</taxon>
        <taxon>Zhongshania</taxon>
    </lineage>
</organism>
<dbReference type="InterPro" id="IPR006685">
    <property type="entry name" value="MscS_channel_2nd"/>
</dbReference>
<evidence type="ECO:0000259" key="11">
    <source>
        <dbReference type="Pfam" id="PF21082"/>
    </source>
</evidence>
<dbReference type="SUPFAM" id="SSF82689">
    <property type="entry name" value="Mechanosensitive channel protein MscS (YggB), C-terminal domain"/>
    <property type="match status" value="1"/>
</dbReference>
<feature type="transmembrane region" description="Helical" evidence="8">
    <location>
        <begin position="773"/>
        <end position="797"/>
    </location>
</feature>
<evidence type="ECO:0000256" key="3">
    <source>
        <dbReference type="ARBA" id="ARBA00022475"/>
    </source>
</evidence>
<feature type="transmembrane region" description="Helical" evidence="8">
    <location>
        <begin position="533"/>
        <end position="554"/>
    </location>
</feature>
<dbReference type="GO" id="GO:0005886">
    <property type="term" value="C:plasma membrane"/>
    <property type="evidence" value="ECO:0007669"/>
    <property type="project" value="UniProtKB-SubCell"/>
</dbReference>
<feature type="chain" id="PRO_5007274939" description="Mechanosensitive channel MscK" evidence="9">
    <location>
        <begin position="25"/>
        <end position="987"/>
    </location>
</feature>
<evidence type="ECO:0000259" key="12">
    <source>
        <dbReference type="Pfam" id="PF21088"/>
    </source>
</evidence>
<evidence type="ECO:0008006" key="15">
    <source>
        <dbReference type="Google" id="ProtNLM"/>
    </source>
</evidence>
<keyword evidence="7" id="KW-0175">Coiled coil</keyword>
<dbReference type="Gene3D" id="1.10.287.1260">
    <property type="match status" value="1"/>
</dbReference>
<dbReference type="Pfam" id="PF00924">
    <property type="entry name" value="MS_channel_2nd"/>
    <property type="match status" value="1"/>
</dbReference>
<feature type="transmembrane region" description="Helical" evidence="8">
    <location>
        <begin position="671"/>
        <end position="696"/>
    </location>
</feature>
<name>A0A127M2C2_9GAMM</name>
<dbReference type="Pfam" id="PF21082">
    <property type="entry name" value="MS_channel_3rd"/>
    <property type="match status" value="1"/>
</dbReference>
<protein>
    <recommendedName>
        <fullName evidence="15">Mechanosensitive channel MscK</fullName>
    </recommendedName>
</protein>
<dbReference type="Pfam" id="PF21088">
    <property type="entry name" value="MS_channel_1st"/>
    <property type="match status" value="1"/>
</dbReference>
<dbReference type="AlphaFoldDB" id="A0A127M2C2"/>
<dbReference type="EMBL" id="CP014544">
    <property type="protein sequence ID" value="AMO67367.1"/>
    <property type="molecule type" value="Genomic_DNA"/>
</dbReference>
<dbReference type="Gene3D" id="2.30.30.60">
    <property type="match status" value="1"/>
</dbReference>
<feature type="coiled-coil region" evidence="7">
    <location>
        <begin position="143"/>
        <end position="170"/>
    </location>
</feature>
<comment type="subcellular location">
    <subcellularLocation>
        <location evidence="1">Cell membrane</location>
        <topology evidence="1">Multi-pass membrane protein</topology>
    </subcellularLocation>
</comment>
<reference evidence="13 14" key="1">
    <citation type="submission" date="2015-12" db="EMBL/GenBank/DDBJ databases">
        <authorList>
            <person name="Shamseldin A."/>
            <person name="Moawad H."/>
            <person name="Abd El-Rahim W.M."/>
            <person name="Sadowsky M.J."/>
        </authorList>
    </citation>
    <scope>NUCLEOTIDE SEQUENCE [LARGE SCALE GENOMIC DNA]</scope>
    <source>
        <strain evidence="13 14">SM2</strain>
    </source>
</reference>
<evidence type="ECO:0000256" key="5">
    <source>
        <dbReference type="ARBA" id="ARBA00022989"/>
    </source>
</evidence>
<comment type="similarity">
    <text evidence="2">Belongs to the MscS (TC 1.A.23) family.</text>
</comment>
<keyword evidence="6 8" id="KW-0472">Membrane</keyword>
<dbReference type="Gene3D" id="3.30.70.100">
    <property type="match status" value="1"/>
</dbReference>
<evidence type="ECO:0000256" key="6">
    <source>
        <dbReference type="ARBA" id="ARBA00023136"/>
    </source>
</evidence>
<dbReference type="InterPro" id="IPR010920">
    <property type="entry name" value="LSM_dom_sf"/>
</dbReference>
<dbReference type="Proteomes" id="UP000074119">
    <property type="component" value="Chromosome"/>
</dbReference>
<feature type="transmembrane region" description="Helical" evidence="8">
    <location>
        <begin position="465"/>
        <end position="483"/>
    </location>
</feature>
<keyword evidence="9" id="KW-0732">Signal</keyword>
<evidence type="ECO:0000259" key="10">
    <source>
        <dbReference type="Pfam" id="PF00924"/>
    </source>
</evidence>
<dbReference type="InterPro" id="IPR049278">
    <property type="entry name" value="MS_channel_C"/>
</dbReference>
<evidence type="ECO:0000256" key="1">
    <source>
        <dbReference type="ARBA" id="ARBA00004651"/>
    </source>
</evidence>
<accession>A0A127M2C2</accession>
<keyword evidence="5 8" id="KW-1133">Transmembrane helix</keyword>
<feature type="transmembrane region" description="Helical" evidence="8">
    <location>
        <begin position="716"/>
        <end position="743"/>
    </location>
</feature>
<feature type="domain" description="Mechanosensitive ion channel transmembrane helices 2/3" evidence="12">
    <location>
        <begin position="773"/>
        <end position="810"/>
    </location>
</feature>
<dbReference type="InterPro" id="IPR023408">
    <property type="entry name" value="MscS_beta-dom_sf"/>
</dbReference>
<gene>
    <name evidence="13" type="ORF">AZF00_03195</name>
</gene>
<dbReference type="GO" id="GO:0008381">
    <property type="term" value="F:mechanosensitive monoatomic ion channel activity"/>
    <property type="evidence" value="ECO:0007669"/>
    <property type="project" value="UniProtKB-ARBA"/>
</dbReference>
<evidence type="ECO:0000256" key="4">
    <source>
        <dbReference type="ARBA" id="ARBA00022692"/>
    </source>
</evidence>
<dbReference type="InterPro" id="IPR011014">
    <property type="entry name" value="MscS_channel_TM-2"/>
</dbReference>
<keyword evidence="4 8" id="KW-0812">Transmembrane</keyword>
<dbReference type="PANTHER" id="PTHR30347">
    <property type="entry name" value="POTASSIUM CHANNEL RELATED"/>
    <property type="match status" value="1"/>
</dbReference>
<feature type="transmembrane region" description="Helical" evidence="8">
    <location>
        <begin position="803"/>
        <end position="824"/>
    </location>
</feature>
<dbReference type="PANTHER" id="PTHR30347:SF1">
    <property type="entry name" value="MECHANOSENSITIVE CHANNEL MSCK"/>
    <property type="match status" value="1"/>
</dbReference>
<dbReference type="SUPFAM" id="SSF82861">
    <property type="entry name" value="Mechanosensitive channel protein MscS (YggB), transmembrane region"/>
    <property type="match status" value="1"/>
</dbReference>
<dbReference type="SUPFAM" id="SSF50182">
    <property type="entry name" value="Sm-like ribonucleoproteins"/>
    <property type="match status" value="1"/>
</dbReference>
<dbReference type="InterPro" id="IPR052702">
    <property type="entry name" value="MscS-like_channel"/>
</dbReference>
<evidence type="ECO:0000313" key="13">
    <source>
        <dbReference type="EMBL" id="AMO67367.1"/>
    </source>
</evidence>
<dbReference type="InterPro" id="IPR011066">
    <property type="entry name" value="MscS_channel_C_sf"/>
</dbReference>
<proteinExistence type="inferred from homology"/>
<feature type="signal peptide" evidence="9">
    <location>
        <begin position="1"/>
        <end position="24"/>
    </location>
</feature>
<evidence type="ECO:0000313" key="14">
    <source>
        <dbReference type="Proteomes" id="UP000074119"/>
    </source>
</evidence>
<feature type="transmembrane region" description="Helical" evidence="8">
    <location>
        <begin position="599"/>
        <end position="619"/>
    </location>
</feature>
<feature type="domain" description="Mechanosensitive ion channel MscS" evidence="10">
    <location>
        <begin position="812"/>
        <end position="878"/>
    </location>
</feature>
<feature type="transmembrane region" description="Helical" evidence="8">
    <location>
        <begin position="413"/>
        <end position="430"/>
    </location>
</feature>
<dbReference type="InterPro" id="IPR049142">
    <property type="entry name" value="MS_channel_1st"/>
</dbReference>
<evidence type="ECO:0000256" key="7">
    <source>
        <dbReference type="SAM" id="Coils"/>
    </source>
</evidence>
<dbReference type="STRING" id="1470434.AZF00_03195"/>
<feature type="transmembrane region" description="Helical" evidence="8">
    <location>
        <begin position="631"/>
        <end position="650"/>
    </location>
</feature>
<dbReference type="RefSeq" id="WP_008250396.1">
    <property type="nucleotide sequence ID" value="NZ_CP014544.1"/>
</dbReference>
<dbReference type="KEGG" id="zal:AZF00_03195"/>